<dbReference type="GO" id="GO:0000270">
    <property type="term" value="P:peptidoglycan metabolic process"/>
    <property type="evidence" value="ECO:0007669"/>
    <property type="project" value="TreeGrafter"/>
</dbReference>
<dbReference type="KEGG" id="haei:MUN82_09480"/>
<evidence type="ECO:0000256" key="1">
    <source>
        <dbReference type="SAM" id="Phobius"/>
    </source>
</evidence>
<proteinExistence type="predicted"/>
<name>A0A8T9T2A5_9BACT</name>
<feature type="transmembrane region" description="Helical" evidence="1">
    <location>
        <begin position="12"/>
        <end position="29"/>
    </location>
</feature>
<dbReference type="EMBL" id="CP095053">
    <property type="protein sequence ID" value="UOR07314.1"/>
    <property type="molecule type" value="Genomic_DNA"/>
</dbReference>
<dbReference type="AlphaFoldDB" id="A0A8T9T2A5"/>
<dbReference type="GO" id="GO:0005886">
    <property type="term" value="C:plasma membrane"/>
    <property type="evidence" value="ECO:0007669"/>
    <property type="project" value="TreeGrafter"/>
</dbReference>
<dbReference type="RefSeq" id="WP_245096970.1">
    <property type="nucleotide sequence ID" value="NZ_CP095053.1"/>
</dbReference>
<evidence type="ECO:0000313" key="4">
    <source>
        <dbReference type="Proteomes" id="UP000829925"/>
    </source>
</evidence>
<reference evidence="3 4" key="1">
    <citation type="submission" date="2022-04" db="EMBL/GenBank/DDBJ databases">
        <title>Hymenobacter sp. isolated from the air.</title>
        <authorList>
            <person name="Won M."/>
            <person name="Lee C.-M."/>
            <person name="Woen H.-Y."/>
            <person name="Kwon S.-W."/>
        </authorList>
    </citation>
    <scope>NUCLEOTIDE SEQUENCE [LARGE SCALE GENOMIC DNA]</scope>
    <source>
        <strain evidence="4">5413 J-13</strain>
    </source>
</reference>
<feature type="transmembrane region" description="Helical" evidence="1">
    <location>
        <begin position="41"/>
        <end position="62"/>
    </location>
</feature>
<protein>
    <submittedName>
        <fullName evidence="3">YdcF family protein</fullName>
    </submittedName>
</protein>
<feature type="domain" description="DUF218" evidence="2">
    <location>
        <begin position="98"/>
        <end position="245"/>
    </location>
</feature>
<dbReference type="PANTHER" id="PTHR30336:SF4">
    <property type="entry name" value="ENVELOPE BIOGENESIS FACTOR ELYC"/>
    <property type="match status" value="1"/>
</dbReference>
<dbReference type="Proteomes" id="UP000829925">
    <property type="component" value="Chromosome"/>
</dbReference>
<keyword evidence="1" id="KW-1133">Transmembrane helix</keyword>
<dbReference type="CDD" id="cd06259">
    <property type="entry name" value="YdcF-like"/>
    <property type="match status" value="1"/>
</dbReference>
<sequence length="255" mass="28793">MIFFLSKLPNYFISPVIWILTLLLAAMLIPRVRWRLRLLTAATALLTIFTNGAIINELLLVWELPPVPLKELKTQYDAGILLTGITQVGRSPQDRVSLNAGADRLTHTLWLYRAGYIKRIIISGGLAGSHGTPESEAFELATLLRLSGVPDYDIILEEQSRNTYENARYTKELLSQYPEIKSLVLITSAFHQRRAQGCFHKVGLYPIAFPAGFYSADRFLTLDYLLLPSSDALLTWNIFLHEILGFVSYKVLGYC</sequence>
<keyword evidence="1" id="KW-0812">Transmembrane</keyword>
<dbReference type="Gene3D" id="3.40.50.620">
    <property type="entry name" value="HUPs"/>
    <property type="match status" value="1"/>
</dbReference>
<dbReference type="InterPro" id="IPR003848">
    <property type="entry name" value="DUF218"/>
</dbReference>
<accession>A0A8T9T2A5</accession>
<keyword evidence="4" id="KW-1185">Reference proteome</keyword>
<evidence type="ECO:0000259" key="2">
    <source>
        <dbReference type="Pfam" id="PF02698"/>
    </source>
</evidence>
<dbReference type="Pfam" id="PF02698">
    <property type="entry name" value="DUF218"/>
    <property type="match status" value="1"/>
</dbReference>
<organism evidence="3 4">
    <name type="scientific">Hymenobacter aerilatus</name>
    <dbReference type="NCBI Taxonomy" id="2932251"/>
    <lineage>
        <taxon>Bacteria</taxon>
        <taxon>Pseudomonadati</taxon>
        <taxon>Bacteroidota</taxon>
        <taxon>Cytophagia</taxon>
        <taxon>Cytophagales</taxon>
        <taxon>Hymenobacteraceae</taxon>
        <taxon>Hymenobacter</taxon>
    </lineage>
</organism>
<dbReference type="GO" id="GO:0043164">
    <property type="term" value="P:Gram-negative-bacterium-type cell wall biogenesis"/>
    <property type="evidence" value="ECO:0007669"/>
    <property type="project" value="TreeGrafter"/>
</dbReference>
<keyword evidence="1" id="KW-0472">Membrane</keyword>
<dbReference type="PANTHER" id="PTHR30336">
    <property type="entry name" value="INNER MEMBRANE PROTEIN, PROBABLE PERMEASE"/>
    <property type="match status" value="1"/>
</dbReference>
<gene>
    <name evidence="3" type="ORF">MUN82_09480</name>
</gene>
<evidence type="ECO:0000313" key="3">
    <source>
        <dbReference type="EMBL" id="UOR07314.1"/>
    </source>
</evidence>
<dbReference type="InterPro" id="IPR051599">
    <property type="entry name" value="Cell_Envelope_Assoc"/>
</dbReference>
<dbReference type="InterPro" id="IPR014729">
    <property type="entry name" value="Rossmann-like_a/b/a_fold"/>
</dbReference>